<evidence type="ECO:0000313" key="5">
    <source>
        <dbReference type="EMBL" id="NEL76070.1"/>
    </source>
</evidence>
<organism evidence="5 7">
    <name type="scientific">Xanthomonas perforans</name>
    <dbReference type="NCBI Taxonomy" id="442694"/>
    <lineage>
        <taxon>Bacteria</taxon>
        <taxon>Pseudomonadati</taxon>
        <taxon>Pseudomonadota</taxon>
        <taxon>Gammaproteobacteria</taxon>
        <taxon>Lysobacterales</taxon>
        <taxon>Lysobacteraceae</taxon>
        <taxon>Xanthomonas</taxon>
    </lineage>
</organism>
<dbReference type="RefSeq" id="WP_008576612.1">
    <property type="nucleotide sequence ID" value="NZ_CP018475.1"/>
</dbReference>
<reference evidence="4 6" key="1">
    <citation type="submission" date="2015-02" db="EMBL/GenBank/DDBJ databases">
        <title>Whole genome sequencing of multiple isolates of three species of pepper and tomato-infecting xanthomonads reveals genetic diversity in field strains and pinpoints effectors responsible for host specificity.</title>
        <authorList>
            <person name="Schwartz A."/>
            <person name="Dahlbeck D."/>
            <person name="Staskawicz B."/>
            <person name="Bart R."/>
            <person name="Potnis N."/>
            <person name="Minsavage G."/>
            <person name="Timilsina S."/>
            <person name="Goss E."/>
            <person name="Jones J."/>
            <person name="Vallad G."/>
            <person name="Barak J."/>
            <person name="Miller S."/>
            <person name="Ritchie D."/>
            <person name="Martins J.Jr."/>
            <person name="Patane J.S."/>
            <person name="Setubal J.C."/>
        </authorList>
    </citation>
    <scope>NUCLEOTIDE SEQUENCE [LARGE SCALE GENOMIC DNA]</scope>
    <source>
        <strain evidence="4 6">Xp3-15</strain>
    </source>
</reference>
<dbReference type="PANTHER" id="PTHR33495">
    <property type="entry name" value="ANTI-SIGMA FACTOR ANTAGONIST TM_1081-RELATED-RELATED"/>
    <property type="match status" value="1"/>
</dbReference>
<dbReference type="NCBIfam" id="TIGR00377">
    <property type="entry name" value="ant_ant_sig"/>
    <property type="match status" value="1"/>
</dbReference>
<dbReference type="Proteomes" id="UP000035369">
    <property type="component" value="Unassembled WGS sequence"/>
</dbReference>
<sequence>MTTLAIQIDPPQDTRQRVTLTGRLDTHTYQDLDAALSPLLGTRITTLVLDLSALEYISSAGIRCIFKARKALATRQGKVLVSNPQPQIRKVFDMVKAVPLSDVFASTEELDAYLAAMQRKVIEQSAQSDTPIVPHFAEA</sequence>
<dbReference type="EMBL" id="JAAGYU010000023">
    <property type="protein sequence ID" value="NEL76070.1"/>
    <property type="molecule type" value="Genomic_DNA"/>
</dbReference>
<keyword evidence="6" id="KW-1185">Reference proteome</keyword>
<accession>A0A0G9B0B1</accession>
<feature type="domain" description="STAS" evidence="3">
    <location>
        <begin position="18"/>
        <end position="114"/>
    </location>
</feature>
<name>A0A0G9B0B1_XANPE</name>
<dbReference type="PANTHER" id="PTHR33495:SF2">
    <property type="entry name" value="ANTI-SIGMA FACTOR ANTAGONIST TM_1081-RELATED"/>
    <property type="match status" value="1"/>
</dbReference>
<dbReference type="InterPro" id="IPR002645">
    <property type="entry name" value="STAS_dom"/>
</dbReference>
<dbReference type="InterPro" id="IPR003658">
    <property type="entry name" value="Anti-sigma_ant"/>
</dbReference>
<evidence type="ECO:0000259" key="3">
    <source>
        <dbReference type="PROSITE" id="PS50801"/>
    </source>
</evidence>
<reference evidence="5 7" key="2">
    <citation type="submission" date="2019-11" db="EMBL/GenBank/DDBJ databases">
        <title>Genome-resolved metagenomics to study the prevalence of co-infection and intraspecific heterogeneity among plant pathogen metapopulations.</title>
        <authorList>
            <person name="Newberry E."/>
            <person name="Bhandari R."/>
            <person name="Kemble J."/>
            <person name="Sikora E."/>
            <person name="Potnis N."/>
        </authorList>
    </citation>
    <scope>NUCLEOTIDE SEQUENCE [LARGE SCALE GENOMIC DNA]</scope>
    <source>
        <strain evidence="5">Xp_Tom_Tuscaloosa_18b</strain>
    </source>
</reference>
<proteinExistence type="inferred from homology"/>
<evidence type="ECO:0000313" key="4">
    <source>
        <dbReference type="EMBL" id="KLC03722.1"/>
    </source>
</evidence>
<dbReference type="GO" id="GO:0043856">
    <property type="term" value="F:anti-sigma factor antagonist activity"/>
    <property type="evidence" value="ECO:0007669"/>
    <property type="project" value="InterPro"/>
</dbReference>
<dbReference type="Gene3D" id="3.30.750.24">
    <property type="entry name" value="STAS domain"/>
    <property type="match status" value="1"/>
</dbReference>
<dbReference type="SUPFAM" id="SSF52091">
    <property type="entry name" value="SpoIIaa-like"/>
    <property type="match status" value="1"/>
</dbReference>
<comment type="caution">
    <text evidence="5">The sequence shown here is derived from an EMBL/GenBank/DDBJ whole genome shotgun (WGS) entry which is preliminary data.</text>
</comment>
<dbReference type="InterPro" id="IPR036513">
    <property type="entry name" value="STAS_dom_sf"/>
</dbReference>
<dbReference type="CDD" id="cd07043">
    <property type="entry name" value="STAS_anti-anti-sigma_factors"/>
    <property type="match status" value="1"/>
</dbReference>
<protein>
    <recommendedName>
        <fullName evidence="2">Anti-sigma factor antagonist</fullName>
    </recommendedName>
</protein>
<dbReference type="Pfam" id="PF01740">
    <property type="entry name" value="STAS"/>
    <property type="match status" value="1"/>
</dbReference>
<comment type="similarity">
    <text evidence="1 2">Belongs to the anti-sigma-factor antagonist family.</text>
</comment>
<dbReference type="AlphaFoldDB" id="A0A0G9B0B1"/>
<dbReference type="PROSITE" id="PS50801">
    <property type="entry name" value="STAS"/>
    <property type="match status" value="1"/>
</dbReference>
<dbReference type="GeneID" id="61777463"/>
<dbReference type="KEGG" id="xpe:BJD13_14015"/>
<dbReference type="EMBL" id="JZUY01000045">
    <property type="protein sequence ID" value="KLC03722.1"/>
    <property type="molecule type" value="Genomic_DNA"/>
</dbReference>
<gene>
    <name evidence="5" type="ORF">G3W61_07355</name>
    <name evidence="4" type="ORF">XP315_15810</name>
</gene>
<evidence type="ECO:0000256" key="1">
    <source>
        <dbReference type="ARBA" id="ARBA00009013"/>
    </source>
</evidence>
<evidence type="ECO:0000313" key="6">
    <source>
        <dbReference type="Proteomes" id="UP000035369"/>
    </source>
</evidence>
<evidence type="ECO:0000256" key="2">
    <source>
        <dbReference type="RuleBase" id="RU003749"/>
    </source>
</evidence>
<evidence type="ECO:0000313" key="7">
    <source>
        <dbReference type="Proteomes" id="UP000471082"/>
    </source>
</evidence>
<dbReference type="Proteomes" id="UP000471082">
    <property type="component" value="Unassembled WGS sequence"/>
</dbReference>